<accession>A0A1X2HBT7</accession>
<dbReference type="OMA" id="ISAHINM"/>
<feature type="domain" description="DUF676" evidence="3">
    <location>
        <begin position="10"/>
        <end position="125"/>
    </location>
</feature>
<dbReference type="Proteomes" id="UP000242180">
    <property type="component" value="Unassembled WGS sequence"/>
</dbReference>
<evidence type="ECO:0000259" key="3">
    <source>
        <dbReference type="Pfam" id="PF05057"/>
    </source>
</evidence>
<dbReference type="InterPro" id="IPR007751">
    <property type="entry name" value="DUF676_lipase-like"/>
</dbReference>
<comment type="caution">
    <text evidence="4">The sequence shown here is derived from an EMBL/GenBank/DDBJ whole genome shotgun (WGS) entry which is preliminary data.</text>
</comment>
<evidence type="ECO:0000256" key="2">
    <source>
        <dbReference type="SAM" id="Phobius"/>
    </source>
</evidence>
<keyword evidence="2" id="KW-0472">Membrane</keyword>
<dbReference type="Gene3D" id="3.40.50.1820">
    <property type="entry name" value="alpha/beta hydrolase"/>
    <property type="match status" value="1"/>
</dbReference>
<organism evidence="4 5">
    <name type="scientific">Syncephalastrum racemosum</name>
    <name type="common">Filamentous fungus</name>
    <dbReference type="NCBI Taxonomy" id="13706"/>
    <lineage>
        <taxon>Eukaryota</taxon>
        <taxon>Fungi</taxon>
        <taxon>Fungi incertae sedis</taxon>
        <taxon>Mucoromycota</taxon>
        <taxon>Mucoromycotina</taxon>
        <taxon>Mucoromycetes</taxon>
        <taxon>Mucorales</taxon>
        <taxon>Syncephalastraceae</taxon>
        <taxon>Syncephalastrum</taxon>
    </lineage>
</organism>
<keyword evidence="5" id="KW-1185">Reference proteome</keyword>
<protein>
    <recommendedName>
        <fullName evidence="3">DUF676 domain-containing protein</fullName>
    </recommendedName>
</protein>
<dbReference type="EMBL" id="MCGN01000005">
    <property type="protein sequence ID" value="ORY96259.1"/>
    <property type="molecule type" value="Genomic_DNA"/>
</dbReference>
<dbReference type="STRING" id="13706.A0A1X2HBT7"/>
<keyword evidence="2" id="KW-1133">Transmembrane helix</keyword>
<dbReference type="Pfam" id="PF05057">
    <property type="entry name" value="DUF676"/>
    <property type="match status" value="1"/>
</dbReference>
<dbReference type="InParanoid" id="A0A1X2HBT7"/>
<evidence type="ECO:0000313" key="4">
    <source>
        <dbReference type="EMBL" id="ORY96259.1"/>
    </source>
</evidence>
<gene>
    <name evidence="4" type="ORF">BCR43DRAFT_491374</name>
</gene>
<keyword evidence="2" id="KW-0812">Transmembrane</keyword>
<evidence type="ECO:0000313" key="5">
    <source>
        <dbReference type="Proteomes" id="UP000242180"/>
    </source>
</evidence>
<proteinExistence type="inferred from homology"/>
<dbReference type="OrthoDB" id="442243at2759"/>
<reference evidence="4 5" key="1">
    <citation type="submission" date="2016-07" db="EMBL/GenBank/DDBJ databases">
        <title>Pervasive Adenine N6-methylation of Active Genes in Fungi.</title>
        <authorList>
            <consortium name="DOE Joint Genome Institute"/>
            <person name="Mondo S.J."/>
            <person name="Dannebaum R.O."/>
            <person name="Kuo R.C."/>
            <person name="Labutti K."/>
            <person name="Haridas S."/>
            <person name="Kuo A."/>
            <person name="Salamov A."/>
            <person name="Ahrendt S.R."/>
            <person name="Lipzen A."/>
            <person name="Sullivan W."/>
            <person name="Andreopoulos W.B."/>
            <person name="Clum A."/>
            <person name="Lindquist E."/>
            <person name="Daum C."/>
            <person name="Ramamoorthy G.K."/>
            <person name="Gryganskyi A."/>
            <person name="Culley D."/>
            <person name="Magnuson J.K."/>
            <person name="James T.Y."/>
            <person name="O'Malley M.A."/>
            <person name="Stajich J.E."/>
            <person name="Spatafora J.W."/>
            <person name="Visel A."/>
            <person name="Grigoriev I.V."/>
        </authorList>
    </citation>
    <scope>NUCLEOTIDE SEQUENCE [LARGE SCALE GENOMIC DNA]</scope>
    <source>
        <strain evidence="4 5">NRRL 2496</strain>
    </source>
</reference>
<comment type="similarity">
    <text evidence="1">Belongs to the putative lipase ROG1 family.</text>
</comment>
<dbReference type="PANTHER" id="PTHR47842">
    <property type="entry name" value="EXPRESSED PROTEIN"/>
    <property type="match status" value="1"/>
</dbReference>
<evidence type="ECO:0000256" key="1">
    <source>
        <dbReference type="ARBA" id="ARBA00007920"/>
    </source>
</evidence>
<dbReference type="SUPFAM" id="SSF53474">
    <property type="entry name" value="alpha/beta-Hydrolases"/>
    <property type="match status" value="1"/>
</dbReference>
<name>A0A1X2HBT7_SYNRA</name>
<dbReference type="InterPro" id="IPR029058">
    <property type="entry name" value="AB_hydrolase_fold"/>
</dbReference>
<feature type="transmembrane region" description="Helical" evidence="2">
    <location>
        <begin position="196"/>
        <end position="217"/>
    </location>
</feature>
<dbReference type="AlphaFoldDB" id="A0A1X2HBT7"/>
<sequence>MAETEKKPKELLLLVFIHGFRGSDTTFKDFPNRLKTVSPFKNVETVIYPRYKTAGDFSLAVRNLVDWLKEQVKQRESAAETIEIVLLGHSMGGLVSGEAILEVQRRGSSALGNAALLGLVAYDTPFYSVNHRFVSTTALSHAEVLTRNINRFWPNNSTAASATARSVAAEPKQIGWTGSGASSSTVTPTTTKKSSFGWGMLAGVAGVAAAGAVAYMAKDKISSSVTDVYDHLEFVSTLMDFEGCRERVRKLAALPDVYFKCFYAQLPREDNISTDPRTFIALPPPETAHLFVPVPSNAENEIDAHTSMFHPLKNEHYYTLGLDTMSIISEMVARHRRRT</sequence>
<dbReference type="PANTHER" id="PTHR47842:SF1">
    <property type="entry name" value="DUF676 DOMAIN-CONTAINING PROTEIN"/>
    <property type="match status" value="1"/>
</dbReference>